<name>A0A7J7KLF6_BUGNE</name>
<sequence length="164" mass="17817">MTLSITGFAAGQHYNHYGGASNYQCLPLHPEHSATSAATSSRNYIYGAEYEAISDVFSTVAQDQNVPCALCYTAGRSTTVTIPAKRNCPEKWTKEYEGYLMAGHYSHKHSYNYVCVDSHPEAVVGRGGNENGALFYPTQTSCPSIGHCPPYIEGSELTCVVCSK</sequence>
<organism evidence="1 2">
    <name type="scientific">Bugula neritina</name>
    <name type="common">Brown bryozoan</name>
    <name type="synonym">Sertularia neritina</name>
    <dbReference type="NCBI Taxonomy" id="10212"/>
    <lineage>
        <taxon>Eukaryota</taxon>
        <taxon>Metazoa</taxon>
        <taxon>Spiralia</taxon>
        <taxon>Lophotrochozoa</taxon>
        <taxon>Bryozoa</taxon>
        <taxon>Gymnolaemata</taxon>
        <taxon>Cheilostomatida</taxon>
        <taxon>Flustrina</taxon>
        <taxon>Buguloidea</taxon>
        <taxon>Bugulidae</taxon>
        <taxon>Bugula</taxon>
    </lineage>
</organism>
<evidence type="ECO:0000313" key="2">
    <source>
        <dbReference type="Proteomes" id="UP000593567"/>
    </source>
</evidence>
<dbReference type="PANTHER" id="PTHR24024:SF18">
    <property type="entry name" value="SHORT-CHAIN COLLAGEN C4-LIKE"/>
    <property type="match status" value="1"/>
</dbReference>
<dbReference type="AlphaFoldDB" id="A0A7J7KLF6"/>
<evidence type="ECO:0008006" key="3">
    <source>
        <dbReference type="Google" id="ProtNLM"/>
    </source>
</evidence>
<dbReference type="PANTHER" id="PTHR24024">
    <property type="entry name" value="PULMONARY SURFACTANT-ASSOCIATED PROTEIN A"/>
    <property type="match status" value="1"/>
</dbReference>
<dbReference type="InterPro" id="IPR051077">
    <property type="entry name" value="Ca-dependent_lectin"/>
</dbReference>
<dbReference type="GO" id="GO:0005615">
    <property type="term" value="C:extracellular space"/>
    <property type="evidence" value="ECO:0007669"/>
    <property type="project" value="TreeGrafter"/>
</dbReference>
<dbReference type="Proteomes" id="UP000593567">
    <property type="component" value="Unassembled WGS sequence"/>
</dbReference>
<evidence type="ECO:0000313" key="1">
    <source>
        <dbReference type="EMBL" id="KAF6038924.1"/>
    </source>
</evidence>
<protein>
    <recommendedName>
        <fullName evidence="3">Short-chain collagen C4-like</fullName>
    </recommendedName>
</protein>
<dbReference type="OrthoDB" id="6086925at2759"/>
<proteinExistence type="predicted"/>
<gene>
    <name evidence="1" type="ORF">EB796_002758</name>
</gene>
<reference evidence="1" key="1">
    <citation type="submission" date="2020-06" db="EMBL/GenBank/DDBJ databases">
        <title>Draft genome of Bugula neritina, a colonial animal packing powerful symbionts and potential medicines.</title>
        <authorList>
            <person name="Rayko M."/>
        </authorList>
    </citation>
    <scope>NUCLEOTIDE SEQUENCE [LARGE SCALE GENOMIC DNA]</scope>
    <source>
        <strain evidence="1">Kwan_BN1</strain>
    </source>
</reference>
<keyword evidence="2" id="KW-1185">Reference proteome</keyword>
<accession>A0A7J7KLF6</accession>
<comment type="caution">
    <text evidence="1">The sequence shown here is derived from an EMBL/GenBank/DDBJ whole genome shotgun (WGS) entry which is preliminary data.</text>
</comment>
<dbReference type="EMBL" id="VXIV02000327">
    <property type="protein sequence ID" value="KAF6038924.1"/>
    <property type="molecule type" value="Genomic_DNA"/>
</dbReference>